<dbReference type="AlphaFoldDB" id="A0A565BTM7"/>
<dbReference type="Gene3D" id="3.40.50.1110">
    <property type="entry name" value="SGNH hydrolase"/>
    <property type="match status" value="1"/>
</dbReference>
<protein>
    <submittedName>
        <fullName evidence="6">Uncharacterized protein</fullName>
    </submittedName>
</protein>
<evidence type="ECO:0000313" key="6">
    <source>
        <dbReference type="EMBL" id="VVB04731.1"/>
    </source>
</evidence>
<accession>A0A565BTM7</accession>
<dbReference type="Proteomes" id="UP000489600">
    <property type="component" value="Unassembled WGS sequence"/>
</dbReference>
<dbReference type="Pfam" id="PF00657">
    <property type="entry name" value="Lipase_GDSL"/>
    <property type="match status" value="1"/>
</dbReference>
<dbReference type="PANTHER" id="PTHR22835:SF557">
    <property type="entry name" value="LIPASE_HYDROLASE FAMILY PROTEIN, PUTATIVE, EXPRESSED-RELATED"/>
    <property type="match status" value="1"/>
</dbReference>
<reference evidence="6" key="1">
    <citation type="submission" date="2019-07" db="EMBL/GenBank/DDBJ databases">
        <authorList>
            <person name="Dittberner H."/>
        </authorList>
    </citation>
    <scope>NUCLEOTIDE SEQUENCE [LARGE SCALE GENOMIC DNA]</scope>
</reference>
<dbReference type="SUPFAM" id="SSF52266">
    <property type="entry name" value="SGNH hydrolase"/>
    <property type="match status" value="1"/>
</dbReference>
<evidence type="ECO:0000313" key="7">
    <source>
        <dbReference type="Proteomes" id="UP000489600"/>
    </source>
</evidence>
<keyword evidence="4" id="KW-0325">Glycoprotein</keyword>
<evidence type="ECO:0000256" key="1">
    <source>
        <dbReference type="ARBA" id="ARBA00008668"/>
    </source>
</evidence>
<evidence type="ECO:0000256" key="3">
    <source>
        <dbReference type="ARBA" id="ARBA00022801"/>
    </source>
</evidence>
<dbReference type="InterPro" id="IPR035669">
    <property type="entry name" value="SGNH_plant_lipase-like"/>
</dbReference>
<gene>
    <name evidence="6" type="ORF">ANE_LOCUS15175</name>
</gene>
<comment type="similarity">
    <text evidence="1">Belongs to the 'GDSL' lipolytic enzyme family.</text>
</comment>
<evidence type="ECO:0000256" key="4">
    <source>
        <dbReference type="ARBA" id="ARBA00023180"/>
    </source>
</evidence>
<dbReference type="OrthoDB" id="1600564at2759"/>
<dbReference type="InterPro" id="IPR036514">
    <property type="entry name" value="SGNH_hydro_sf"/>
</dbReference>
<dbReference type="GO" id="GO:0016788">
    <property type="term" value="F:hydrolase activity, acting on ester bonds"/>
    <property type="evidence" value="ECO:0007669"/>
    <property type="project" value="InterPro"/>
</dbReference>
<proteinExistence type="inferred from homology"/>
<keyword evidence="7" id="KW-1185">Reference proteome</keyword>
<dbReference type="PANTHER" id="PTHR22835">
    <property type="entry name" value="ZINC FINGER FYVE DOMAIN CONTAINING PROTEIN"/>
    <property type="match status" value="1"/>
</dbReference>
<keyword evidence="2 5" id="KW-0732">Signal</keyword>
<organism evidence="6 7">
    <name type="scientific">Arabis nemorensis</name>
    <dbReference type="NCBI Taxonomy" id="586526"/>
    <lineage>
        <taxon>Eukaryota</taxon>
        <taxon>Viridiplantae</taxon>
        <taxon>Streptophyta</taxon>
        <taxon>Embryophyta</taxon>
        <taxon>Tracheophyta</taxon>
        <taxon>Spermatophyta</taxon>
        <taxon>Magnoliopsida</taxon>
        <taxon>eudicotyledons</taxon>
        <taxon>Gunneridae</taxon>
        <taxon>Pentapetalae</taxon>
        <taxon>rosids</taxon>
        <taxon>malvids</taxon>
        <taxon>Brassicales</taxon>
        <taxon>Brassicaceae</taxon>
        <taxon>Arabideae</taxon>
        <taxon>Arabis</taxon>
    </lineage>
</organism>
<dbReference type="InterPro" id="IPR001087">
    <property type="entry name" value="GDSL"/>
</dbReference>
<dbReference type="CDD" id="cd01837">
    <property type="entry name" value="SGNH_plant_lipase_like"/>
    <property type="match status" value="1"/>
</dbReference>
<evidence type="ECO:0000256" key="5">
    <source>
        <dbReference type="SAM" id="SignalP"/>
    </source>
</evidence>
<keyword evidence="3" id="KW-0378">Hydrolase</keyword>
<feature type="signal peptide" evidence="5">
    <location>
        <begin position="1"/>
        <end position="23"/>
    </location>
</feature>
<dbReference type="EMBL" id="CABITT030000005">
    <property type="protein sequence ID" value="VVB04731.1"/>
    <property type="molecule type" value="Genomic_DNA"/>
</dbReference>
<comment type="caution">
    <text evidence="6">The sequence shown here is derived from an EMBL/GenBank/DDBJ whole genome shotgun (WGS) entry which is preliminary data.</text>
</comment>
<evidence type="ECO:0000256" key="2">
    <source>
        <dbReference type="ARBA" id="ARBA00022729"/>
    </source>
</evidence>
<name>A0A565BTM7_9BRAS</name>
<feature type="chain" id="PRO_5021971581" evidence="5">
    <location>
        <begin position="24"/>
        <end position="379"/>
    </location>
</feature>
<sequence length="379" mass="42143">MSSSISLILTTAVILFLSTVSAASPIHGFRRPFNRIYAFGDSFTDTGNSRSGEGPAGFGHLSSPPYGMTYFRRPTNRYSDGRLTIDFVAQSMNLPFLPPYLSLRSTKGRNGTSTDTYGVNFAVSGSTAIKHAFFVKNNLTLDMTPQSIETQLGWFDKYLETLGKNQKVSLFKDSLFWIGEIGVNDYAYILGSTVTSDTIRGLSIATFTRFLETLLNKGVKYMLVQGHPATGCLTLAMSLAAEDDRDNLGCVQSANNQSYTHNLALQSKLKQLRIKYPNATIVYADYWNAYRAVIRNPKKYGITEKFKACCGIGEPYNFQVFETCGTAEATVCKDPSRYINWDGVHLTEGMYKIMADMFLGGSFTRPKFSYLLGKKLNHL</sequence>